<keyword evidence="6" id="KW-0378">Hydrolase</keyword>
<keyword evidence="1" id="KW-0677">Repeat</keyword>
<feature type="repeat" description="TPR" evidence="3">
    <location>
        <begin position="636"/>
        <end position="669"/>
    </location>
</feature>
<organism evidence="6 7">
    <name type="scientific">Cylindrospermopsis curvispora GIHE-G1</name>
    <dbReference type="NCBI Taxonomy" id="2666332"/>
    <lineage>
        <taxon>Bacteria</taxon>
        <taxon>Bacillati</taxon>
        <taxon>Cyanobacteriota</taxon>
        <taxon>Cyanophyceae</taxon>
        <taxon>Nostocales</taxon>
        <taxon>Aphanizomenonaceae</taxon>
        <taxon>Cylindrospermopsis</taxon>
    </lineage>
</organism>
<dbReference type="AlphaFoldDB" id="A0A7H0F3Q3"/>
<evidence type="ECO:0000256" key="5">
    <source>
        <dbReference type="SAM" id="SignalP"/>
    </source>
</evidence>
<sequence length="854" mass="95014">MKPYFTIISSLLLLFSPGLTLAGLTQVPSPIDQSQSVNCNPEKEGEDGAYSPQQQEAILRQITVKVIGDNNGGSGTLLARQGNNYLVASNSHTLVGANLNNIRVETIDGQVYPAQIIPNVNFQENNLDLTILKFTSNKTYCLPKIANNEINKQLPIIAAGYSGGDNSFISKEGMVEKITELVFKKGYEIGYTSDIEQGMSGGPIINRDGELVGINAMAPYPVLNHAYVYADGKRPTFSELRELRKLSWGITLKTVLAQIEPELMVAYRLPIPRIKQIVPESKLVGWLQEVEAKAKKITVKIDSSSESNGSGVIIAKEGDVYTVLTANHVVCERQLVAQPCGNFNYKLMTHDGNVYPIDKSTIQFQPGVDLAVVKFNSRENYPVATLANYNPTTDDYVFTTGYPKLKEKSDWRFSLGQVYSKERGLLTTTSQLDLPNSSAGGLNSVTQSAASLAGGYELVYTTITFGGMSGGPVLDSQGRVIGIHGKSEGEHAYDAITGDSGTSDGNKVQIGNSLGIPTSTFLAVASRINVQPQILETTPPPQLTATEVESIRNAILSVDVTKTNTSASQWLERGNQLWRLRRYNDSIQAFEQAIEQKPDFVYLGYYGKGLGHYGNKQYEEAITAFKQVLESRPDFVPARFYLSVIYRELKQLDLALTEVDQAIKLQPNDSRLYNQKFLILMDAKRYAQAEESITKAIEINPIAPFYNNRGVVYSRNKKWELALVDFKRALEGNPQYAHAYANGAFVYYNKGIWNSVISSYTKAIEIDPQYPLYYNNRGVAYYNNEQWQLALNDFSKVVTLEPRYARGYKHLGEVYAQFGDIQKARENLQQAARLFQDQRRNADYRETVSILQGF</sequence>
<accession>A0A7H0F3Q3</accession>
<evidence type="ECO:0000256" key="2">
    <source>
        <dbReference type="ARBA" id="ARBA00022803"/>
    </source>
</evidence>
<evidence type="ECO:0000256" key="1">
    <source>
        <dbReference type="ARBA" id="ARBA00022737"/>
    </source>
</evidence>
<dbReference type="SMART" id="SM00028">
    <property type="entry name" value="TPR"/>
    <property type="match status" value="8"/>
</dbReference>
<keyword evidence="7" id="KW-1185">Reference proteome</keyword>
<dbReference type="SUPFAM" id="SSF50494">
    <property type="entry name" value="Trypsin-like serine proteases"/>
    <property type="match status" value="2"/>
</dbReference>
<gene>
    <name evidence="6" type="ORF">IAR63_06535</name>
</gene>
<dbReference type="InterPro" id="IPR043504">
    <property type="entry name" value="Peptidase_S1_PA_chymotrypsin"/>
</dbReference>
<dbReference type="Gene3D" id="1.25.40.10">
    <property type="entry name" value="Tetratricopeptide repeat domain"/>
    <property type="match status" value="3"/>
</dbReference>
<feature type="repeat" description="TPR" evidence="3">
    <location>
        <begin position="771"/>
        <end position="804"/>
    </location>
</feature>
<evidence type="ECO:0000313" key="7">
    <source>
        <dbReference type="Proteomes" id="UP000516013"/>
    </source>
</evidence>
<dbReference type="PANTHER" id="PTHR44858">
    <property type="entry name" value="TETRATRICOPEPTIDE REPEAT PROTEIN 6"/>
    <property type="match status" value="1"/>
</dbReference>
<dbReference type="InterPro" id="IPR050498">
    <property type="entry name" value="Ycf3"/>
</dbReference>
<dbReference type="PANTHER" id="PTHR44858:SF1">
    <property type="entry name" value="UDP-N-ACETYLGLUCOSAMINE--PEPTIDE N-ACETYLGLUCOSAMINYLTRANSFERASE SPINDLY-RELATED"/>
    <property type="match status" value="1"/>
</dbReference>
<dbReference type="Proteomes" id="UP000516013">
    <property type="component" value="Chromosome"/>
</dbReference>
<dbReference type="PROSITE" id="PS50005">
    <property type="entry name" value="TPR"/>
    <property type="match status" value="7"/>
</dbReference>
<evidence type="ECO:0000256" key="3">
    <source>
        <dbReference type="PROSITE-ProRule" id="PRU00339"/>
    </source>
</evidence>
<keyword evidence="2 3" id="KW-0802">TPR repeat</keyword>
<dbReference type="SUPFAM" id="SSF48452">
    <property type="entry name" value="TPR-like"/>
    <property type="match status" value="1"/>
</dbReference>
<feature type="region of interest" description="Disordered" evidence="4">
    <location>
        <begin position="31"/>
        <end position="51"/>
    </location>
</feature>
<dbReference type="Gene3D" id="2.40.10.10">
    <property type="entry name" value="Trypsin-like serine proteases"/>
    <property type="match status" value="4"/>
</dbReference>
<dbReference type="InterPro" id="IPR019734">
    <property type="entry name" value="TPR_rpt"/>
</dbReference>
<feature type="repeat" description="TPR" evidence="3">
    <location>
        <begin position="602"/>
        <end position="635"/>
    </location>
</feature>
<evidence type="ECO:0000313" key="6">
    <source>
        <dbReference type="EMBL" id="QNP30669.1"/>
    </source>
</evidence>
<proteinExistence type="predicted"/>
<dbReference type="RefSeq" id="WP_187707021.1">
    <property type="nucleotide sequence ID" value="NZ_CP060822.1"/>
</dbReference>
<dbReference type="Pfam" id="PF14559">
    <property type="entry name" value="TPR_19"/>
    <property type="match status" value="1"/>
</dbReference>
<feature type="signal peptide" evidence="5">
    <location>
        <begin position="1"/>
        <end position="22"/>
    </location>
</feature>
<dbReference type="Pfam" id="PF13414">
    <property type="entry name" value="TPR_11"/>
    <property type="match status" value="1"/>
</dbReference>
<feature type="repeat" description="TPR" evidence="3">
    <location>
        <begin position="567"/>
        <end position="600"/>
    </location>
</feature>
<protein>
    <submittedName>
        <fullName evidence="6">Serine protease</fullName>
    </submittedName>
</protein>
<dbReference type="EMBL" id="CP060822">
    <property type="protein sequence ID" value="QNP30669.1"/>
    <property type="molecule type" value="Genomic_DNA"/>
</dbReference>
<dbReference type="GO" id="GO:0008233">
    <property type="term" value="F:peptidase activity"/>
    <property type="evidence" value="ECO:0007669"/>
    <property type="project" value="UniProtKB-KW"/>
</dbReference>
<dbReference type="InterPro" id="IPR009003">
    <property type="entry name" value="Peptidase_S1_PA"/>
</dbReference>
<feature type="repeat" description="TPR" evidence="3">
    <location>
        <begin position="805"/>
        <end position="838"/>
    </location>
</feature>
<feature type="repeat" description="TPR" evidence="3">
    <location>
        <begin position="737"/>
        <end position="770"/>
    </location>
</feature>
<keyword evidence="6" id="KW-0645">Protease</keyword>
<dbReference type="Pfam" id="PF13365">
    <property type="entry name" value="Trypsin_2"/>
    <property type="match status" value="2"/>
</dbReference>
<reference evidence="6 7" key="1">
    <citation type="submission" date="2020-08" db="EMBL/GenBank/DDBJ databases">
        <title>Complete genome sequence of Raphidiopsis curvispora isolated from drinking water reservoir in South Korea.</title>
        <authorList>
            <person name="Jeong J."/>
        </authorList>
    </citation>
    <scope>NUCLEOTIDE SEQUENCE [LARGE SCALE GENOMIC DNA]</scope>
    <source>
        <strain evidence="6 7">GIHE-G1</strain>
    </source>
</reference>
<feature type="chain" id="PRO_5028803444" evidence="5">
    <location>
        <begin position="23"/>
        <end position="854"/>
    </location>
</feature>
<dbReference type="KEGG" id="ccur:IAR63_06535"/>
<dbReference type="InterPro" id="IPR011990">
    <property type="entry name" value="TPR-like_helical_dom_sf"/>
</dbReference>
<name>A0A7H0F3Q3_9CYAN</name>
<evidence type="ECO:0000256" key="4">
    <source>
        <dbReference type="SAM" id="MobiDB-lite"/>
    </source>
</evidence>
<dbReference type="GO" id="GO:0006508">
    <property type="term" value="P:proteolysis"/>
    <property type="evidence" value="ECO:0007669"/>
    <property type="project" value="UniProtKB-KW"/>
</dbReference>
<feature type="repeat" description="TPR" evidence="3">
    <location>
        <begin position="703"/>
        <end position="736"/>
    </location>
</feature>
<keyword evidence="5" id="KW-0732">Signal</keyword>